<evidence type="ECO:0000256" key="1">
    <source>
        <dbReference type="SAM" id="MobiDB-lite"/>
    </source>
</evidence>
<gene>
    <name evidence="2" type="ORF">CDAR_96131</name>
</gene>
<keyword evidence="3" id="KW-1185">Reference proteome</keyword>
<comment type="caution">
    <text evidence="2">The sequence shown here is derived from an EMBL/GenBank/DDBJ whole genome shotgun (WGS) entry which is preliminary data.</text>
</comment>
<feature type="compositionally biased region" description="Polar residues" evidence="1">
    <location>
        <begin position="1"/>
        <end position="16"/>
    </location>
</feature>
<evidence type="ECO:0000313" key="2">
    <source>
        <dbReference type="EMBL" id="GIX99571.1"/>
    </source>
</evidence>
<feature type="compositionally biased region" description="Basic residues" evidence="1">
    <location>
        <begin position="18"/>
        <end position="27"/>
    </location>
</feature>
<protein>
    <submittedName>
        <fullName evidence="2">Uncharacterized protein</fullName>
    </submittedName>
</protein>
<name>A0AAV4PR87_9ARAC</name>
<feature type="region of interest" description="Disordered" evidence="1">
    <location>
        <begin position="1"/>
        <end position="79"/>
    </location>
</feature>
<sequence length="79" mass="8497">MQDILTPSSHYSSFNHSLKPRISHHQNHGGEKVPQMSLQKAIAGPKSHFTSKKKRTGGSKGQSVFQATANGTPTQGNEG</sequence>
<dbReference type="Proteomes" id="UP001054837">
    <property type="component" value="Unassembled WGS sequence"/>
</dbReference>
<evidence type="ECO:0000313" key="3">
    <source>
        <dbReference type="Proteomes" id="UP001054837"/>
    </source>
</evidence>
<feature type="compositionally biased region" description="Polar residues" evidence="1">
    <location>
        <begin position="62"/>
        <end position="79"/>
    </location>
</feature>
<organism evidence="2 3">
    <name type="scientific">Caerostris darwini</name>
    <dbReference type="NCBI Taxonomy" id="1538125"/>
    <lineage>
        <taxon>Eukaryota</taxon>
        <taxon>Metazoa</taxon>
        <taxon>Ecdysozoa</taxon>
        <taxon>Arthropoda</taxon>
        <taxon>Chelicerata</taxon>
        <taxon>Arachnida</taxon>
        <taxon>Araneae</taxon>
        <taxon>Araneomorphae</taxon>
        <taxon>Entelegynae</taxon>
        <taxon>Araneoidea</taxon>
        <taxon>Araneidae</taxon>
        <taxon>Caerostris</taxon>
    </lineage>
</organism>
<accession>A0AAV4PR87</accession>
<proteinExistence type="predicted"/>
<dbReference type="AlphaFoldDB" id="A0AAV4PR87"/>
<dbReference type="EMBL" id="BPLQ01003312">
    <property type="protein sequence ID" value="GIX99571.1"/>
    <property type="molecule type" value="Genomic_DNA"/>
</dbReference>
<reference evidence="2 3" key="1">
    <citation type="submission" date="2021-06" db="EMBL/GenBank/DDBJ databases">
        <title>Caerostris darwini draft genome.</title>
        <authorList>
            <person name="Kono N."/>
            <person name="Arakawa K."/>
        </authorList>
    </citation>
    <scope>NUCLEOTIDE SEQUENCE [LARGE SCALE GENOMIC DNA]</scope>
</reference>